<evidence type="ECO:0000313" key="1">
    <source>
        <dbReference type="EMBL" id="KPH54470.1"/>
    </source>
</evidence>
<protein>
    <submittedName>
        <fullName evidence="1">Uncharacterized protein</fullName>
    </submittedName>
</protein>
<sequence>MKFAFKMPSKRIEKISRGTNAKFANLSKFPHNIYHTPQLLEFVEIPKLEFEKGSGGFGGRE</sequence>
<dbReference type="RefSeq" id="WP_054198757.1">
    <property type="nucleotide sequence ID" value="NZ_JNOC01000115.1"/>
</dbReference>
<dbReference type="EMBL" id="JNOC01000115">
    <property type="protein sequence ID" value="KPH54470.1"/>
    <property type="molecule type" value="Genomic_DNA"/>
</dbReference>
<name>A0A0N1EGK1_9HELI</name>
<proteinExistence type="predicted"/>
<evidence type="ECO:0000313" key="2">
    <source>
        <dbReference type="Proteomes" id="UP000037997"/>
    </source>
</evidence>
<dbReference type="PATRIC" id="fig|35818.11.peg.139"/>
<gene>
    <name evidence="1" type="ORF">HPU229334_00705</name>
</gene>
<organism evidence="1 2">
    <name type="scientific">Helicobacter pullorum</name>
    <dbReference type="NCBI Taxonomy" id="35818"/>
    <lineage>
        <taxon>Bacteria</taxon>
        <taxon>Pseudomonadati</taxon>
        <taxon>Campylobacterota</taxon>
        <taxon>Epsilonproteobacteria</taxon>
        <taxon>Campylobacterales</taxon>
        <taxon>Helicobacteraceae</taxon>
        <taxon>Helicobacter</taxon>
    </lineage>
</organism>
<accession>A0A0N1EGK1</accession>
<reference evidence="1 2" key="1">
    <citation type="submission" date="2014-06" db="EMBL/GenBank/DDBJ databases">
        <title>Helicobacter pullorum isolates in fresh chicken meat - phenotypic and genotypic features.</title>
        <authorList>
            <person name="Borges V."/>
            <person name="Santos A."/>
            <person name="Correia C.B."/>
            <person name="Saraiva M."/>
            <person name="Menard A."/>
            <person name="Vieira L."/>
            <person name="Sampaio D.A."/>
            <person name="Gomes J.P."/>
            <person name="Oleastro M."/>
        </authorList>
    </citation>
    <scope>NUCLEOTIDE SEQUENCE [LARGE SCALE GENOMIC DNA]</scope>
    <source>
        <strain evidence="1 2">229334/12</strain>
    </source>
</reference>
<dbReference type="Proteomes" id="UP000037997">
    <property type="component" value="Unassembled WGS sequence"/>
</dbReference>
<comment type="caution">
    <text evidence="1">The sequence shown here is derived from an EMBL/GenBank/DDBJ whole genome shotgun (WGS) entry which is preliminary data.</text>
</comment>
<dbReference type="AlphaFoldDB" id="A0A0N1EGK1"/>